<dbReference type="GO" id="GO:0016485">
    <property type="term" value="P:protein processing"/>
    <property type="evidence" value="ECO:0007669"/>
    <property type="project" value="TreeGrafter"/>
</dbReference>
<dbReference type="PANTHER" id="PTHR11733:SF237">
    <property type="entry name" value="NEPRILYSIN-LIKE 4"/>
    <property type="match status" value="1"/>
</dbReference>
<evidence type="ECO:0000313" key="3">
    <source>
        <dbReference type="EMBL" id="EJW71178.1"/>
    </source>
</evidence>
<comment type="similarity">
    <text evidence="1">Belongs to the peptidase M13 family.</text>
</comment>
<dbReference type="Gene3D" id="1.10.1380.10">
    <property type="entry name" value="Neutral endopeptidase , domain2"/>
    <property type="match status" value="1"/>
</dbReference>
<feature type="domain" description="Peptidase M13 N-terminal" evidence="2">
    <location>
        <begin position="7"/>
        <end position="86"/>
    </location>
</feature>
<evidence type="ECO:0000259" key="2">
    <source>
        <dbReference type="Pfam" id="PF05649"/>
    </source>
</evidence>
<proteinExistence type="inferred from homology"/>
<dbReference type="InterPro" id="IPR024079">
    <property type="entry name" value="MetalloPept_cat_dom_sf"/>
</dbReference>
<dbReference type="Gene3D" id="3.40.390.10">
    <property type="entry name" value="Collagenase (Catalytic Domain)"/>
    <property type="match status" value="1"/>
</dbReference>
<gene>
    <name evidence="3" type="ORF">WUBG_17916</name>
</gene>
<dbReference type="AlphaFoldDB" id="J9DNG7"/>
<dbReference type="Proteomes" id="UP000004810">
    <property type="component" value="Unassembled WGS sequence"/>
</dbReference>
<evidence type="ECO:0000256" key="1">
    <source>
        <dbReference type="ARBA" id="ARBA00007357"/>
    </source>
</evidence>
<dbReference type="Pfam" id="PF05649">
    <property type="entry name" value="Peptidase_M13_N"/>
    <property type="match status" value="1"/>
</dbReference>
<dbReference type="PROSITE" id="PS51885">
    <property type="entry name" value="NEPRILYSIN"/>
    <property type="match status" value="1"/>
</dbReference>
<dbReference type="InterPro" id="IPR000718">
    <property type="entry name" value="Peptidase_M13"/>
</dbReference>
<dbReference type="SUPFAM" id="SSF55486">
    <property type="entry name" value="Metalloproteases ('zincins'), catalytic domain"/>
    <property type="match status" value="1"/>
</dbReference>
<name>J9DNG7_WUCBA</name>
<comment type="caution">
    <text evidence="3">The sequence shown here is derived from an EMBL/GenBank/DDBJ whole genome shotgun (WGS) entry which is preliminary data.</text>
</comment>
<sequence length="90" mass="10268">MNQTVNPCDDFFEYACGRWISEHPIPNDLGAYEVSASVREKVARKMKELYDSKQSTSSKAMDAVKTIYQTCMDTNRLHSMQGREIAEAIE</sequence>
<dbReference type="GO" id="GO:0004222">
    <property type="term" value="F:metalloendopeptidase activity"/>
    <property type="evidence" value="ECO:0007669"/>
    <property type="project" value="InterPro"/>
</dbReference>
<feature type="non-terminal residue" evidence="3">
    <location>
        <position position="90"/>
    </location>
</feature>
<accession>J9DNG7</accession>
<organism evidence="3 4">
    <name type="scientific">Wuchereria bancrofti</name>
    <dbReference type="NCBI Taxonomy" id="6293"/>
    <lineage>
        <taxon>Eukaryota</taxon>
        <taxon>Metazoa</taxon>
        <taxon>Ecdysozoa</taxon>
        <taxon>Nematoda</taxon>
        <taxon>Chromadorea</taxon>
        <taxon>Rhabditida</taxon>
        <taxon>Spirurina</taxon>
        <taxon>Spiruromorpha</taxon>
        <taxon>Filarioidea</taxon>
        <taxon>Onchocercidae</taxon>
        <taxon>Wuchereria</taxon>
    </lineage>
</organism>
<evidence type="ECO:0000313" key="4">
    <source>
        <dbReference type="Proteomes" id="UP000004810"/>
    </source>
</evidence>
<dbReference type="InterPro" id="IPR008753">
    <property type="entry name" value="Peptidase_M13_N"/>
</dbReference>
<reference evidence="4" key="1">
    <citation type="submission" date="2012-08" db="EMBL/GenBank/DDBJ databases">
        <title>The Genome Sequence of Wuchereria bancrofti.</title>
        <authorList>
            <person name="Nutman T.B."/>
            <person name="Fink D.L."/>
            <person name="Russ C."/>
            <person name="Young S."/>
            <person name="Zeng Q."/>
            <person name="Koehrsen M."/>
            <person name="Alvarado L."/>
            <person name="Berlin A."/>
            <person name="Chapman S.B."/>
            <person name="Chen Z."/>
            <person name="Freedman E."/>
            <person name="Gellesch M."/>
            <person name="Goldberg J."/>
            <person name="Griggs A."/>
            <person name="Gujja S."/>
            <person name="Heilman E.R."/>
            <person name="Heiman D."/>
            <person name="Hepburn T."/>
            <person name="Howarth C."/>
            <person name="Jen D."/>
            <person name="Larson L."/>
            <person name="Lewis B."/>
            <person name="Mehta T."/>
            <person name="Park D."/>
            <person name="Pearson M."/>
            <person name="Roberts A."/>
            <person name="Saif S."/>
            <person name="Shea T."/>
            <person name="Shenoy N."/>
            <person name="Sisk P."/>
            <person name="Stolte C."/>
            <person name="Sykes S."/>
            <person name="Walk T."/>
            <person name="White J."/>
            <person name="Yandava C."/>
            <person name="Haas B."/>
            <person name="Henn M.R."/>
            <person name="Nusbaum C."/>
            <person name="Birren B."/>
        </authorList>
    </citation>
    <scope>NUCLEOTIDE SEQUENCE [LARGE SCALE GENOMIC DNA]</scope>
    <source>
        <strain evidence="4">NA</strain>
    </source>
</reference>
<dbReference type="EMBL" id="ADBV01019309">
    <property type="protein sequence ID" value="EJW71178.1"/>
    <property type="molecule type" value="Genomic_DNA"/>
</dbReference>
<protein>
    <recommendedName>
        <fullName evidence="2">Peptidase M13 N-terminal domain-containing protein</fullName>
    </recommendedName>
</protein>
<dbReference type="InterPro" id="IPR042089">
    <property type="entry name" value="Peptidase_M13_dom_2"/>
</dbReference>
<dbReference type="GO" id="GO:0005886">
    <property type="term" value="C:plasma membrane"/>
    <property type="evidence" value="ECO:0007669"/>
    <property type="project" value="TreeGrafter"/>
</dbReference>
<dbReference type="PANTHER" id="PTHR11733">
    <property type="entry name" value="ZINC METALLOPROTEASE FAMILY M13 NEPRILYSIN-RELATED"/>
    <property type="match status" value="1"/>
</dbReference>